<evidence type="ECO:0000313" key="3">
    <source>
        <dbReference type="Proteomes" id="UP000282087"/>
    </source>
</evidence>
<evidence type="ECO:0000313" key="1">
    <source>
        <dbReference type="EMBL" id="RMX65646.1"/>
    </source>
</evidence>
<dbReference type="VEuPathDB" id="FungiDB:DD237_006161"/>
<dbReference type="AlphaFoldDB" id="A0A3M6VJE8"/>
<gene>
    <name evidence="2" type="ORF">DD237_006161</name>
    <name evidence="1" type="ORF">DD238_005403</name>
</gene>
<dbReference type="Proteomes" id="UP000286097">
    <property type="component" value="Unassembled WGS sequence"/>
</dbReference>
<evidence type="ECO:0000313" key="4">
    <source>
        <dbReference type="Proteomes" id="UP000286097"/>
    </source>
</evidence>
<organism evidence="1 3">
    <name type="scientific">Peronospora effusa</name>
    <dbReference type="NCBI Taxonomy" id="542832"/>
    <lineage>
        <taxon>Eukaryota</taxon>
        <taxon>Sar</taxon>
        <taxon>Stramenopiles</taxon>
        <taxon>Oomycota</taxon>
        <taxon>Peronosporomycetes</taxon>
        <taxon>Peronosporales</taxon>
        <taxon>Peronosporaceae</taxon>
        <taxon>Peronospora</taxon>
    </lineage>
</organism>
<keyword evidence="3" id="KW-1185">Reference proteome</keyword>
<sequence length="114" mass="13088">MQAFLRTYQSAVGKMSEILAGEEGDVTEVQWGGTAKNDKEEVMTDENGESCRGMKMRRTKRSIILLQKMMLIMAREMHVIAALSVQRCDRRYGVDLLLFTWDNCDFVMALTKMQ</sequence>
<dbReference type="EMBL" id="QKXF01000172">
    <property type="protein sequence ID" value="RQM15069.1"/>
    <property type="molecule type" value="Genomic_DNA"/>
</dbReference>
<reference evidence="3 4" key="1">
    <citation type="submission" date="2018-06" db="EMBL/GenBank/DDBJ databases">
        <title>Comparative genomics of downy mildews reveals potential adaptations to biotrophy.</title>
        <authorList>
            <person name="Fletcher K."/>
            <person name="Klosterman S.J."/>
            <person name="Derevnina L."/>
            <person name="Martin F."/>
            <person name="Koike S."/>
            <person name="Reyes Chin-Wo S."/>
            <person name="Mou B."/>
            <person name="Michelmore R."/>
        </authorList>
    </citation>
    <scope>NUCLEOTIDE SEQUENCE [LARGE SCALE GENOMIC DNA]</scope>
    <source>
        <strain evidence="2 4">R13</strain>
        <strain evidence="1 3">R14</strain>
    </source>
</reference>
<dbReference type="EMBL" id="QLLG01000237">
    <property type="protein sequence ID" value="RMX65646.1"/>
    <property type="molecule type" value="Genomic_DNA"/>
</dbReference>
<dbReference type="Proteomes" id="UP000282087">
    <property type="component" value="Unassembled WGS sequence"/>
</dbReference>
<accession>A0A3M6VJE8</accession>
<proteinExistence type="predicted"/>
<comment type="caution">
    <text evidence="1">The sequence shown here is derived from an EMBL/GenBank/DDBJ whole genome shotgun (WGS) entry which is preliminary data.</text>
</comment>
<protein>
    <submittedName>
        <fullName evidence="1">Uncharacterized protein</fullName>
    </submittedName>
</protein>
<name>A0A3M6VJE8_9STRA</name>
<evidence type="ECO:0000313" key="2">
    <source>
        <dbReference type="EMBL" id="RQM15069.1"/>
    </source>
</evidence>